<keyword evidence="2" id="KW-1185">Reference proteome</keyword>
<evidence type="ECO:0000313" key="1">
    <source>
        <dbReference type="EMBL" id="QQV77237.1"/>
    </source>
</evidence>
<dbReference type="EMBL" id="CP061035">
    <property type="protein sequence ID" value="QQV77237.1"/>
    <property type="molecule type" value="Genomic_DNA"/>
</dbReference>
<sequence length="48" mass="5177">MTGALSDALKHRYGEASLCGDYRVSLYLVAAVLALLAVKPRERVGRGE</sequence>
<evidence type="ECO:0000313" key="2">
    <source>
        <dbReference type="Proteomes" id="UP000595894"/>
    </source>
</evidence>
<dbReference type="AlphaFoldDB" id="A0A974NUP8"/>
<name>A0A974NUP8_9SPHN</name>
<protein>
    <submittedName>
        <fullName evidence="1">Uncharacterized protein</fullName>
    </submittedName>
</protein>
<dbReference type="Proteomes" id="UP000595894">
    <property type="component" value="Chromosome"/>
</dbReference>
<proteinExistence type="predicted"/>
<gene>
    <name evidence="1" type="ORF">H5J25_18315</name>
</gene>
<reference evidence="2" key="1">
    <citation type="submission" date="2020-09" db="EMBL/GenBank/DDBJ databases">
        <title>Sphingomonas sp., a new species isolated from pork steak.</title>
        <authorList>
            <person name="Heidler von Heilborn D."/>
        </authorList>
    </citation>
    <scope>NUCLEOTIDE SEQUENCE [LARGE SCALE GENOMIC DNA]</scope>
</reference>
<dbReference type="KEGG" id="sari:H5J25_18315"/>
<accession>A0A974NUP8</accession>
<organism evidence="1 2">
    <name type="scientific">Sphingomonas aliaeris</name>
    <dbReference type="NCBI Taxonomy" id="2759526"/>
    <lineage>
        <taxon>Bacteria</taxon>
        <taxon>Pseudomonadati</taxon>
        <taxon>Pseudomonadota</taxon>
        <taxon>Alphaproteobacteria</taxon>
        <taxon>Sphingomonadales</taxon>
        <taxon>Sphingomonadaceae</taxon>
        <taxon>Sphingomonas</taxon>
    </lineage>
</organism>
<dbReference type="RefSeq" id="WP_202093559.1">
    <property type="nucleotide sequence ID" value="NZ_CP061035.1"/>
</dbReference>